<dbReference type="GO" id="GO:0030007">
    <property type="term" value="P:intracellular potassium ion homeostasis"/>
    <property type="evidence" value="ECO:0007669"/>
    <property type="project" value="TreeGrafter"/>
</dbReference>
<evidence type="ECO:0000256" key="3">
    <source>
        <dbReference type="ARBA" id="ARBA00022448"/>
    </source>
</evidence>
<keyword evidence="3" id="KW-0813">Transport</keyword>
<dbReference type="PANTHER" id="PTHR31382">
    <property type="entry name" value="NA(+)/H(+) ANTIPORTER"/>
    <property type="match status" value="1"/>
</dbReference>
<feature type="transmembrane region" description="Helical" evidence="12">
    <location>
        <begin position="270"/>
        <end position="287"/>
    </location>
</feature>
<evidence type="ECO:0000313" key="15">
    <source>
        <dbReference type="Proteomes" id="UP001201163"/>
    </source>
</evidence>
<keyword evidence="7" id="KW-0915">Sodium</keyword>
<keyword evidence="9 12" id="KW-0472">Membrane</keyword>
<feature type="compositionally biased region" description="Basic and acidic residues" evidence="11">
    <location>
        <begin position="436"/>
        <end position="447"/>
    </location>
</feature>
<keyword evidence="6 12" id="KW-1133">Transmembrane helix</keyword>
<evidence type="ECO:0000256" key="12">
    <source>
        <dbReference type="SAM" id="Phobius"/>
    </source>
</evidence>
<evidence type="ECO:0000256" key="10">
    <source>
        <dbReference type="ARBA" id="ARBA00023201"/>
    </source>
</evidence>
<feature type="region of interest" description="Disordered" evidence="11">
    <location>
        <begin position="424"/>
        <end position="447"/>
    </location>
</feature>
<dbReference type="GO" id="GO:0036376">
    <property type="term" value="P:sodium ion export across plasma membrane"/>
    <property type="evidence" value="ECO:0007669"/>
    <property type="project" value="InterPro"/>
</dbReference>
<feature type="transmembrane region" description="Helical" evidence="12">
    <location>
        <begin position="369"/>
        <end position="397"/>
    </location>
</feature>
<keyword evidence="5 12" id="KW-0812">Transmembrane</keyword>
<sequence length="499" mass="55443">MAWTFLDTSRASVAYTLLGGFVAVTHLIVLKYNLASLVMIERLYMNEVVLGTGFGVLLGPHVLNIFDPRSWTGITDTLTQEVMRIVLTVGLFAIGVELPKRYMAEHAKSLLIMGGVDYDIWMGCIRHAAVIGGNFAVTNVPLPIRQLLTAESASNDGLEYPFLSISIYLTTEASRATAFEKWIIISWLYQVILGTTLSAIIGHLFSRILRFLQETGFIKRESYVAQYISLALFTAGATNSLGNDDLLAAFAAGCAISWDGHFDQQTEHDSFSAVLDLLLNCVSFIYIRAWLPFDKFHISEIGVTPWRLVFLVLIILVLRRIPSLLLLYKLIPEVADWREAMFWTFWSRAVFISTLAQSRLEAPQTQEDLLAIVLQPMVAFVVLGSILTHGLSIPFFAVGRHSLTISRSVLDTPKWPLWVDAGHPDAPEGADSDDTTILREGPHQNGQKRVEFPDLLDQTEPVPEDVNIPGRVAKIDGEGPSATTERTVITIEERVQIGL</sequence>
<keyword evidence="10" id="KW-0739">Sodium transport</keyword>
<dbReference type="GO" id="GO:0005886">
    <property type="term" value="C:plasma membrane"/>
    <property type="evidence" value="ECO:0007669"/>
    <property type="project" value="InterPro"/>
</dbReference>
<proteinExistence type="inferred from homology"/>
<evidence type="ECO:0000313" key="14">
    <source>
        <dbReference type="EMBL" id="KAH8994077.1"/>
    </source>
</evidence>
<evidence type="ECO:0000256" key="5">
    <source>
        <dbReference type="ARBA" id="ARBA00022692"/>
    </source>
</evidence>
<protein>
    <submittedName>
        <fullName evidence="14">Sodium/hydrogen exchanger family-domain-containing protein</fullName>
    </submittedName>
</protein>
<dbReference type="InterPro" id="IPR006153">
    <property type="entry name" value="Cation/H_exchanger_TM"/>
</dbReference>
<dbReference type="PANTHER" id="PTHR31382:SF4">
    <property type="entry name" value="NA(+)_H(+) ANTIPORTER"/>
    <property type="match status" value="1"/>
</dbReference>
<evidence type="ECO:0000256" key="9">
    <source>
        <dbReference type="ARBA" id="ARBA00023136"/>
    </source>
</evidence>
<dbReference type="Pfam" id="PF00999">
    <property type="entry name" value="Na_H_Exchanger"/>
    <property type="match status" value="2"/>
</dbReference>
<comment type="caution">
    <text evidence="14">The sequence shown here is derived from an EMBL/GenBank/DDBJ whole genome shotgun (WGS) entry which is preliminary data.</text>
</comment>
<keyword evidence="4" id="KW-0050">Antiport</keyword>
<evidence type="ECO:0000256" key="7">
    <source>
        <dbReference type="ARBA" id="ARBA00023053"/>
    </source>
</evidence>
<dbReference type="Proteomes" id="UP001201163">
    <property type="component" value="Unassembled WGS sequence"/>
</dbReference>
<dbReference type="GO" id="GO:0015385">
    <property type="term" value="F:sodium:proton antiporter activity"/>
    <property type="evidence" value="ECO:0007669"/>
    <property type="project" value="InterPro"/>
</dbReference>
<keyword evidence="8" id="KW-0406">Ion transport</keyword>
<organism evidence="14 15">
    <name type="scientific">Lactarius akahatsu</name>
    <dbReference type="NCBI Taxonomy" id="416441"/>
    <lineage>
        <taxon>Eukaryota</taxon>
        <taxon>Fungi</taxon>
        <taxon>Dikarya</taxon>
        <taxon>Basidiomycota</taxon>
        <taxon>Agaricomycotina</taxon>
        <taxon>Agaricomycetes</taxon>
        <taxon>Russulales</taxon>
        <taxon>Russulaceae</taxon>
        <taxon>Lactarius</taxon>
    </lineage>
</organism>
<comment type="similarity">
    <text evidence="2">Belongs to the fungal Na(+)/H(+) exchanger family.</text>
</comment>
<evidence type="ECO:0000256" key="1">
    <source>
        <dbReference type="ARBA" id="ARBA00004141"/>
    </source>
</evidence>
<comment type="subcellular location">
    <subcellularLocation>
        <location evidence="1">Membrane</location>
        <topology evidence="1">Multi-pass membrane protein</topology>
    </subcellularLocation>
</comment>
<dbReference type="GO" id="GO:0120029">
    <property type="term" value="P:proton export across plasma membrane"/>
    <property type="evidence" value="ECO:0007669"/>
    <property type="project" value="InterPro"/>
</dbReference>
<evidence type="ECO:0000256" key="4">
    <source>
        <dbReference type="ARBA" id="ARBA00022449"/>
    </source>
</evidence>
<dbReference type="EMBL" id="JAKELL010000016">
    <property type="protein sequence ID" value="KAH8994077.1"/>
    <property type="molecule type" value="Genomic_DNA"/>
</dbReference>
<feature type="transmembrane region" description="Helical" evidence="12">
    <location>
        <begin position="12"/>
        <end position="32"/>
    </location>
</feature>
<gene>
    <name evidence="14" type="ORF">EDB92DRAFT_1815343</name>
</gene>
<dbReference type="AlphaFoldDB" id="A0AAD4LKL5"/>
<feature type="transmembrane region" description="Helical" evidence="12">
    <location>
        <begin position="82"/>
        <end position="99"/>
    </location>
</feature>
<dbReference type="GO" id="GO:0042391">
    <property type="term" value="P:regulation of membrane potential"/>
    <property type="evidence" value="ECO:0007669"/>
    <property type="project" value="InterPro"/>
</dbReference>
<dbReference type="InterPro" id="IPR004712">
    <property type="entry name" value="Na+/H+_antiporter_fungi"/>
</dbReference>
<evidence type="ECO:0000256" key="2">
    <source>
        <dbReference type="ARBA" id="ARBA00005248"/>
    </source>
</evidence>
<feature type="transmembrane region" description="Helical" evidence="12">
    <location>
        <begin position="308"/>
        <end position="328"/>
    </location>
</feature>
<feature type="domain" description="Cation/H+ exchanger transmembrane" evidence="13">
    <location>
        <begin position="34"/>
        <end position="117"/>
    </location>
</feature>
<evidence type="ECO:0000256" key="8">
    <source>
        <dbReference type="ARBA" id="ARBA00023065"/>
    </source>
</evidence>
<feature type="domain" description="Cation/H+ exchanger transmembrane" evidence="13">
    <location>
        <begin position="143"/>
        <end position="397"/>
    </location>
</feature>
<evidence type="ECO:0000256" key="6">
    <source>
        <dbReference type="ARBA" id="ARBA00022989"/>
    </source>
</evidence>
<accession>A0AAD4LKL5</accession>
<evidence type="ECO:0000259" key="13">
    <source>
        <dbReference type="Pfam" id="PF00999"/>
    </source>
</evidence>
<evidence type="ECO:0000256" key="11">
    <source>
        <dbReference type="SAM" id="MobiDB-lite"/>
    </source>
</evidence>
<reference evidence="14" key="1">
    <citation type="submission" date="2022-01" db="EMBL/GenBank/DDBJ databases">
        <title>Comparative genomics reveals a dynamic genome evolution in the ectomycorrhizal milk-cap (Lactarius) mushrooms.</title>
        <authorList>
            <consortium name="DOE Joint Genome Institute"/>
            <person name="Lebreton A."/>
            <person name="Tang N."/>
            <person name="Kuo A."/>
            <person name="LaButti K."/>
            <person name="Drula E."/>
            <person name="Barry K."/>
            <person name="Clum A."/>
            <person name="Lipzen A."/>
            <person name="Mousain D."/>
            <person name="Ng V."/>
            <person name="Wang R."/>
            <person name="Wang X."/>
            <person name="Dai Y."/>
            <person name="Henrissat B."/>
            <person name="Grigoriev I.V."/>
            <person name="Guerin-Laguette A."/>
            <person name="Yu F."/>
            <person name="Martin F.M."/>
        </authorList>
    </citation>
    <scope>NUCLEOTIDE SEQUENCE</scope>
    <source>
        <strain evidence="14">QP</strain>
    </source>
</reference>
<feature type="transmembrane region" description="Helical" evidence="12">
    <location>
        <begin position="182"/>
        <end position="205"/>
    </location>
</feature>
<name>A0AAD4LKL5_9AGAM</name>
<keyword evidence="15" id="KW-1185">Reference proteome</keyword>
<feature type="transmembrane region" description="Helical" evidence="12">
    <location>
        <begin position="44"/>
        <end position="62"/>
    </location>
</feature>